<dbReference type="AlphaFoldDB" id="A0A2S0WG86"/>
<evidence type="ECO:0000313" key="1">
    <source>
        <dbReference type="EMBL" id="AWB84783.1"/>
    </source>
</evidence>
<dbReference type="RefSeq" id="WP_108404791.1">
    <property type="nucleotide sequence ID" value="NZ_CP026948.1"/>
</dbReference>
<keyword evidence="2" id="KW-1185">Reference proteome</keyword>
<accession>A0A2S0WG86</accession>
<evidence type="ECO:0000313" key="2">
    <source>
        <dbReference type="Proteomes" id="UP000244754"/>
    </source>
</evidence>
<organism evidence="1 2">
    <name type="scientific">Corynebacterium liangguodongii</name>
    <dbReference type="NCBI Taxonomy" id="2079535"/>
    <lineage>
        <taxon>Bacteria</taxon>
        <taxon>Bacillati</taxon>
        <taxon>Actinomycetota</taxon>
        <taxon>Actinomycetes</taxon>
        <taxon>Mycobacteriales</taxon>
        <taxon>Corynebacteriaceae</taxon>
        <taxon>Corynebacterium</taxon>
    </lineage>
</organism>
<reference evidence="2" key="1">
    <citation type="submission" date="2018-01" db="EMBL/GenBank/DDBJ databases">
        <authorList>
            <person name="Li J."/>
        </authorList>
    </citation>
    <scope>NUCLEOTIDE SEQUENCE [LARGE SCALE GENOMIC DNA]</scope>
    <source>
        <strain evidence="2">2184</strain>
    </source>
</reference>
<gene>
    <name evidence="1" type="ORF">C3E79_10115</name>
</gene>
<dbReference type="EMBL" id="CP026948">
    <property type="protein sequence ID" value="AWB84783.1"/>
    <property type="molecule type" value="Genomic_DNA"/>
</dbReference>
<name>A0A2S0WG86_9CORY</name>
<dbReference type="Proteomes" id="UP000244754">
    <property type="component" value="Chromosome"/>
</dbReference>
<protein>
    <submittedName>
        <fullName evidence="1">Uncharacterized protein</fullName>
    </submittedName>
</protein>
<dbReference type="KEGG" id="clia:C3E79_10115"/>
<proteinExistence type="predicted"/>
<dbReference type="PROSITE" id="PS51257">
    <property type="entry name" value="PROKAR_LIPOPROTEIN"/>
    <property type="match status" value="1"/>
</dbReference>
<sequence length="95" mass="10654">MRKALVATAATLAITLTACGMSDEERQAKEADRYMSVFTKLWDMDITLDKDAALQICDMKHDGLDTNEMVEKVHPVDEDGYRQAATIIQREMCLG</sequence>